<evidence type="ECO:0000256" key="2">
    <source>
        <dbReference type="ARBA" id="ARBA00022840"/>
    </source>
</evidence>
<dbReference type="CDD" id="cd05907">
    <property type="entry name" value="VL_LC_FACS_like"/>
    <property type="match status" value="1"/>
</dbReference>
<sequence length="598" mass="65300">MQLVDIDNATSLVALFLQRAGERGDKPFLTAKIDGEWTSTSYAEAAEQVCLLAEKLRSIGLRDGDRVMVVAENRPEWCIADLAIMAAGCITTPAYTTNTERDHSHVLDDSGASAVVVGNAKLTKALFPAIMKTGRGQQVIAIESVPSSQSGSIEIHQWAEMTSGDAAAARKAVDARIAGFTRRDMACIIYTSGTSGAPRGVMLHHGAILSNVSAAAHVIEHDLGWEEERFLSFLPLSHAFEHTAGFYLPLGLGADIWFSEGLDKLSSNLEEASPTVMVVVPRLFEVLRGKMIKAIEKQGGLARFLLGRAFALGEKQVSGRDGLLTKPDEMLLSATLRPKIKQRFGGRVKALVSGGAPLNPEVGGFFQAMGLTMLQGYGQTESAPVIACNYPSAGIKLDTVGPPLRGVEVKIADDGEILVRGELVMLGYWQRPEDTENAIRDGWLHTGDVGHIDSKGRIKITDRKKDIIVNDKGDNVAPQKLEGMLTLQPEISQAMVSGDKRPYMVALVVPDPEWAVQWARENGEPFDMAALQELPAFRSAIKTAIDRTNQDLSVIEKIRKFVLADEAFTVDNNMMTPTMKIRRMQIRENYQDQLDDLY</sequence>
<comment type="caution">
    <text evidence="4">The sequence shown here is derived from an EMBL/GenBank/DDBJ whole genome shotgun (WGS) entry which is preliminary data.</text>
</comment>
<gene>
    <name evidence="4" type="ORF">GRF63_00600</name>
</gene>
<dbReference type="SUPFAM" id="SSF56801">
    <property type="entry name" value="Acetyl-CoA synthetase-like"/>
    <property type="match status" value="1"/>
</dbReference>
<evidence type="ECO:0000313" key="5">
    <source>
        <dbReference type="Proteomes" id="UP000461409"/>
    </source>
</evidence>
<accession>A0A844X7Q0</accession>
<dbReference type="Proteomes" id="UP000461409">
    <property type="component" value="Unassembled WGS sequence"/>
</dbReference>
<evidence type="ECO:0000259" key="3">
    <source>
        <dbReference type="Pfam" id="PF00501"/>
    </source>
</evidence>
<protein>
    <submittedName>
        <fullName evidence="4">AMP-binding protein</fullName>
    </submittedName>
</protein>
<feature type="domain" description="AMP-dependent synthetase/ligase" evidence="3">
    <location>
        <begin position="18"/>
        <end position="429"/>
    </location>
</feature>
<evidence type="ECO:0000313" key="4">
    <source>
        <dbReference type="EMBL" id="MWV26391.1"/>
    </source>
</evidence>
<name>A0A844X7Q0_9SPHN</name>
<dbReference type="PANTHER" id="PTHR43272:SF33">
    <property type="entry name" value="AMP-BINDING DOMAIN-CONTAINING PROTEIN-RELATED"/>
    <property type="match status" value="1"/>
</dbReference>
<dbReference type="AlphaFoldDB" id="A0A844X7Q0"/>
<organism evidence="4 5">
    <name type="scientific">Aurantiacibacter rhizosphaerae</name>
    <dbReference type="NCBI Taxonomy" id="2691582"/>
    <lineage>
        <taxon>Bacteria</taxon>
        <taxon>Pseudomonadati</taxon>
        <taxon>Pseudomonadota</taxon>
        <taxon>Alphaproteobacteria</taxon>
        <taxon>Sphingomonadales</taxon>
        <taxon>Erythrobacteraceae</taxon>
        <taxon>Aurantiacibacter</taxon>
    </lineage>
</organism>
<reference evidence="4 5" key="2">
    <citation type="submission" date="2020-02" db="EMBL/GenBank/DDBJ databases">
        <title>Erythrobacter dongmakensis sp. nov., isolated from a tidal mudflat.</title>
        <authorList>
            <person name="Kim I.S."/>
        </authorList>
    </citation>
    <scope>NUCLEOTIDE SEQUENCE [LARGE SCALE GENOMIC DNA]</scope>
    <source>
        <strain evidence="4 5">GH3-10</strain>
    </source>
</reference>
<dbReference type="EMBL" id="WUBR01000001">
    <property type="protein sequence ID" value="MWV26391.1"/>
    <property type="molecule type" value="Genomic_DNA"/>
</dbReference>
<dbReference type="InterPro" id="IPR020845">
    <property type="entry name" value="AMP-binding_CS"/>
</dbReference>
<dbReference type="InterPro" id="IPR042099">
    <property type="entry name" value="ANL_N_sf"/>
</dbReference>
<dbReference type="PANTHER" id="PTHR43272">
    <property type="entry name" value="LONG-CHAIN-FATTY-ACID--COA LIGASE"/>
    <property type="match status" value="1"/>
</dbReference>
<reference evidence="4 5" key="1">
    <citation type="submission" date="2019-12" db="EMBL/GenBank/DDBJ databases">
        <authorList>
            <person name="Lee S.D."/>
        </authorList>
    </citation>
    <scope>NUCLEOTIDE SEQUENCE [LARGE SCALE GENOMIC DNA]</scope>
    <source>
        <strain evidence="4 5">GH3-10</strain>
    </source>
</reference>
<proteinExistence type="predicted"/>
<keyword evidence="5" id="KW-1185">Reference proteome</keyword>
<keyword evidence="1" id="KW-0547">Nucleotide-binding</keyword>
<dbReference type="Pfam" id="PF00501">
    <property type="entry name" value="AMP-binding"/>
    <property type="match status" value="1"/>
</dbReference>
<evidence type="ECO:0000256" key="1">
    <source>
        <dbReference type="ARBA" id="ARBA00022741"/>
    </source>
</evidence>
<dbReference type="Pfam" id="PF23562">
    <property type="entry name" value="AMP-binding_C_3"/>
    <property type="match status" value="1"/>
</dbReference>
<dbReference type="GO" id="GO:0004467">
    <property type="term" value="F:long-chain fatty acid-CoA ligase activity"/>
    <property type="evidence" value="ECO:0007669"/>
    <property type="project" value="TreeGrafter"/>
</dbReference>
<dbReference type="GO" id="GO:0016020">
    <property type="term" value="C:membrane"/>
    <property type="evidence" value="ECO:0007669"/>
    <property type="project" value="TreeGrafter"/>
</dbReference>
<dbReference type="InterPro" id="IPR000873">
    <property type="entry name" value="AMP-dep_synth/lig_dom"/>
</dbReference>
<dbReference type="PROSITE" id="PS00455">
    <property type="entry name" value="AMP_BINDING"/>
    <property type="match status" value="1"/>
</dbReference>
<keyword evidence="2" id="KW-0067">ATP-binding</keyword>
<dbReference type="RefSeq" id="WP_160484088.1">
    <property type="nucleotide sequence ID" value="NZ_WUBR01000001.1"/>
</dbReference>
<dbReference type="Gene3D" id="3.40.50.12780">
    <property type="entry name" value="N-terminal domain of ligase-like"/>
    <property type="match status" value="1"/>
</dbReference>
<dbReference type="GO" id="GO:0005524">
    <property type="term" value="F:ATP binding"/>
    <property type="evidence" value="ECO:0007669"/>
    <property type="project" value="UniProtKB-KW"/>
</dbReference>